<name>A0ABD2PS98_9PLAT</name>
<protein>
    <recommendedName>
        <fullName evidence="1">DAAF9 N-terminal domain-containing protein</fullName>
    </recommendedName>
</protein>
<dbReference type="InterPro" id="IPR056498">
    <property type="entry name" value="DAAF9_N"/>
</dbReference>
<evidence type="ECO:0000259" key="1">
    <source>
        <dbReference type="Pfam" id="PF23281"/>
    </source>
</evidence>
<gene>
    <name evidence="2" type="ORF">Ciccas_011678</name>
</gene>
<dbReference type="EMBL" id="JBJKFK010003558">
    <property type="protein sequence ID" value="KAL3309772.1"/>
    <property type="molecule type" value="Genomic_DNA"/>
</dbReference>
<comment type="caution">
    <text evidence="2">The sequence shown here is derived from an EMBL/GenBank/DDBJ whole genome shotgun (WGS) entry which is preliminary data.</text>
</comment>
<sequence length="182" mass="20778">MFYQLNPGPESDFDFMHFEEWPLIQSYALDINRNSSRTFFTLEKQIINITEDMCDLLTAFNCATAISYLSNCHHLLLNSFHQFLDNVDLLLADPATRTSNNPLQSLITFFHHGHDLKSSRLDHSPAISPCLLTNMDQVVQFSSNNTSLDFQQHFVINHSLIYPFRSSGSALPNKKSSVYAQS</sequence>
<proteinExistence type="predicted"/>
<evidence type="ECO:0000313" key="3">
    <source>
        <dbReference type="Proteomes" id="UP001626550"/>
    </source>
</evidence>
<dbReference type="Pfam" id="PF23281">
    <property type="entry name" value="DAAF9_N"/>
    <property type="match status" value="1"/>
</dbReference>
<dbReference type="AlphaFoldDB" id="A0ABD2PS98"/>
<dbReference type="Proteomes" id="UP001626550">
    <property type="component" value="Unassembled WGS sequence"/>
</dbReference>
<evidence type="ECO:0000313" key="2">
    <source>
        <dbReference type="EMBL" id="KAL3309772.1"/>
    </source>
</evidence>
<feature type="domain" description="DAAF9 N-terminal" evidence="1">
    <location>
        <begin position="10"/>
        <end position="56"/>
    </location>
</feature>
<organism evidence="2 3">
    <name type="scientific">Cichlidogyrus casuarinus</name>
    <dbReference type="NCBI Taxonomy" id="1844966"/>
    <lineage>
        <taxon>Eukaryota</taxon>
        <taxon>Metazoa</taxon>
        <taxon>Spiralia</taxon>
        <taxon>Lophotrochozoa</taxon>
        <taxon>Platyhelminthes</taxon>
        <taxon>Monogenea</taxon>
        <taxon>Monopisthocotylea</taxon>
        <taxon>Dactylogyridea</taxon>
        <taxon>Ancyrocephalidae</taxon>
        <taxon>Cichlidogyrus</taxon>
    </lineage>
</organism>
<accession>A0ABD2PS98</accession>
<keyword evidence="3" id="KW-1185">Reference proteome</keyword>
<reference evidence="2 3" key="1">
    <citation type="submission" date="2024-11" db="EMBL/GenBank/DDBJ databases">
        <title>Adaptive evolution of stress response genes in parasites aligns with host niche diversity.</title>
        <authorList>
            <person name="Hahn C."/>
            <person name="Resl P."/>
        </authorList>
    </citation>
    <scope>NUCLEOTIDE SEQUENCE [LARGE SCALE GENOMIC DNA]</scope>
    <source>
        <strain evidence="2">EGGRZ-B1_66</strain>
        <tissue evidence="2">Body</tissue>
    </source>
</reference>